<feature type="domain" description="Glycosyl transferase family 1" evidence="3">
    <location>
        <begin position="226"/>
        <end position="360"/>
    </location>
</feature>
<accession>A0A2S4A053</accession>
<sequence>MTTCLFWHLIGVVMLKTTEDEQPLLRIIWVTNVAAPYRLPVWEELGSISRLDVVLLENNASLSRGHRNRGSDWKTKEDAERSFSYKFAKAIRVSAGAGRYYIGLGGIIKLVRGCDAILLGGWESPAYWQLLFWAKIFRKRTVGFYESTLASNKYSGGPIAHARTRFFKSLNAVVVPGKSAAEAIGKFGVEQHRIFTGFNAVDVKEINTVASQIRAEVPISGGTISKNILFVGQLIKRKNIHSLINALFSIGDPEYRLTIVGEGPEELSIRALCSELDLNDQIEFLGPVEYEAIPEILARHATLVLPSTEEVWGLIVNEALAAGIHVVVSDVCGVVASIKSMSGVFDYHGNDSTALASAIKLSSNGWAGPIVHPDILEYTPALFAHMFYKALAACSVDSLDLLAPVADKIKRT</sequence>
<evidence type="ECO:0000259" key="3">
    <source>
        <dbReference type="Pfam" id="PF00534"/>
    </source>
</evidence>
<dbReference type="InterPro" id="IPR001296">
    <property type="entry name" value="Glyco_trans_1"/>
</dbReference>
<dbReference type="Pfam" id="PF00534">
    <property type="entry name" value="Glycos_transf_1"/>
    <property type="match status" value="1"/>
</dbReference>
<keyword evidence="5" id="KW-1185">Reference proteome</keyword>
<gene>
    <name evidence="4" type="ORF">CVS27_03315</name>
</gene>
<evidence type="ECO:0000313" key="4">
    <source>
        <dbReference type="EMBL" id="POH74905.1"/>
    </source>
</evidence>
<dbReference type="PANTHER" id="PTHR45947:SF3">
    <property type="entry name" value="SULFOQUINOVOSYL TRANSFERASE SQD2"/>
    <property type="match status" value="1"/>
</dbReference>
<dbReference type="SUPFAM" id="SSF53756">
    <property type="entry name" value="UDP-Glycosyltransferase/glycogen phosphorylase"/>
    <property type="match status" value="1"/>
</dbReference>
<dbReference type="InterPro" id="IPR050194">
    <property type="entry name" value="Glycosyltransferase_grp1"/>
</dbReference>
<dbReference type="Gene3D" id="3.40.50.2000">
    <property type="entry name" value="Glycogen Phosphorylase B"/>
    <property type="match status" value="2"/>
</dbReference>
<keyword evidence="2" id="KW-0808">Transferase</keyword>
<dbReference type="AlphaFoldDB" id="A0A2S4A053"/>
<comment type="caution">
    <text evidence="4">The sequence shown here is derived from an EMBL/GenBank/DDBJ whole genome shotgun (WGS) entry which is preliminary data.</text>
</comment>
<protein>
    <recommendedName>
        <fullName evidence="1">D-inositol 3-phosphate glycosyltransferase</fullName>
    </recommendedName>
</protein>
<proteinExistence type="predicted"/>
<dbReference type="EMBL" id="PPXC01000002">
    <property type="protein sequence ID" value="POH74905.1"/>
    <property type="molecule type" value="Genomic_DNA"/>
</dbReference>
<dbReference type="GO" id="GO:0016757">
    <property type="term" value="F:glycosyltransferase activity"/>
    <property type="evidence" value="ECO:0007669"/>
    <property type="project" value="InterPro"/>
</dbReference>
<reference evidence="4 5" key="1">
    <citation type="submission" date="2018-01" db="EMBL/GenBank/DDBJ databases">
        <title>Arthrobacter sp. nov., from glaciers in China.</title>
        <authorList>
            <person name="Liu Q."/>
            <person name="Xin Y.-H."/>
        </authorList>
    </citation>
    <scope>NUCLEOTIDE SEQUENCE [LARGE SCALE GENOMIC DNA]</scope>
    <source>
        <strain evidence="4 5">HLT2-12-2</strain>
    </source>
</reference>
<dbReference type="Proteomes" id="UP000237061">
    <property type="component" value="Unassembled WGS sequence"/>
</dbReference>
<organism evidence="4 5">
    <name type="scientific">Arthrobacter glacialis</name>
    <dbReference type="NCBI Taxonomy" id="1664"/>
    <lineage>
        <taxon>Bacteria</taxon>
        <taxon>Bacillati</taxon>
        <taxon>Actinomycetota</taxon>
        <taxon>Actinomycetes</taxon>
        <taxon>Micrococcales</taxon>
        <taxon>Micrococcaceae</taxon>
        <taxon>Arthrobacter</taxon>
    </lineage>
</organism>
<evidence type="ECO:0000256" key="2">
    <source>
        <dbReference type="ARBA" id="ARBA00022679"/>
    </source>
</evidence>
<name>A0A2S4A053_ARTGL</name>
<evidence type="ECO:0000313" key="5">
    <source>
        <dbReference type="Proteomes" id="UP000237061"/>
    </source>
</evidence>
<dbReference type="PANTHER" id="PTHR45947">
    <property type="entry name" value="SULFOQUINOVOSYL TRANSFERASE SQD2"/>
    <property type="match status" value="1"/>
</dbReference>
<evidence type="ECO:0000256" key="1">
    <source>
        <dbReference type="ARBA" id="ARBA00021292"/>
    </source>
</evidence>